<feature type="compositionally biased region" description="Acidic residues" evidence="1">
    <location>
        <begin position="152"/>
        <end position="161"/>
    </location>
</feature>
<dbReference type="EMBL" id="CAGKOT010000030">
    <property type="protein sequence ID" value="CAB5372394.1"/>
    <property type="molecule type" value="Genomic_DNA"/>
</dbReference>
<reference evidence="2" key="1">
    <citation type="submission" date="2020-05" db="EMBL/GenBank/DDBJ databases">
        <authorList>
            <person name="Rincon C."/>
            <person name="Sanders R I."/>
            <person name="Robbins C."/>
            <person name="Chaturvedi A."/>
        </authorList>
    </citation>
    <scope>NUCLEOTIDE SEQUENCE</scope>
    <source>
        <strain evidence="2">CHB12</strain>
    </source>
</reference>
<evidence type="ECO:0000256" key="1">
    <source>
        <dbReference type="SAM" id="MobiDB-lite"/>
    </source>
</evidence>
<protein>
    <submittedName>
        <fullName evidence="2">Uncharacterized protein</fullName>
    </submittedName>
</protein>
<accession>A0A915ZDM5</accession>
<dbReference type="AlphaFoldDB" id="A0A915ZDM5"/>
<sequence length="161" mass="17875">MEARQMKVLNVLVNPFIENARGAKMLEEGELQQVVSKFPHFGSTIYEEREQNNVDTPFRPVGRVSDENIVMANRRASEALNQNANAWKIKCMKPSASMRKIKLSGPRTSQEESLSPGEASGLEKNLYTLGDGKRGVLRDQVSGSSSSKWEPEETDSESESG</sequence>
<comment type="caution">
    <text evidence="2">The sequence shown here is derived from an EMBL/GenBank/DDBJ whole genome shotgun (WGS) entry which is preliminary data.</text>
</comment>
<evidence type="ECO:0000313" key="3">
    <source>
        <dbReference type="Proteomes" id="UP000684084"/>
    </source>
</evidence>
<name>A0A915ZDM5_9GLOM</name>
<proteinExistence type="predicted"/>
<dbReference type="Proteomes" id="UP000684084">
    <property type="component" value="Unassembled WGS sequence"/>
</dbReference>
<dbReference type="OrthoDB" id="10386612at2759"/>
<evidence type="ECO:0000313" key="2">
    <source>
        <dbReference type="EMBL" id="CAB5372394.1"/>
    </source>
</evidence>
<gene>
    <name evidence="2" type="ORF">CHRIB12_LOCUS13547</name>
</gene>
<feature type="region of interest" description="Disordered" evidence="1">
    <location>
        <begin position="98"/>
        <end position="161"/>
    </location>
</feature>
<organism evidence="2 3">
    <name type="scientific">Rhizophagus irregularis</name>
    <dbReference type="NCBI Taxonomy" id="588596"/>
    <lineage>
        <taxon>Eukaryota</taxon>
        <taxon>Fungi</taxon>
        <taxon>Fungi incertae sedis</taxon>
        <taxon>Mucoromycota</taxon>
        <taxon>Glomeromycotina</taxon>
        <taxon>Glomeromycetes</taxon>
        <taxon>Glomerales</taxon>
        <taxon>Glomeraceae</taxon>
        <taxon>Rhizophagus</taxon>
    </lineage>
</organism>